<evidence type="ECO:0000313" key="12">
    <source>
        <dbReference type="Proteomes" id="UP000179807"/>
    </source>
</evidence>
<feature type="transmembrane region" description="Helical" evidence="8">
    <location>
        <begin position="181"/>
        <end position="205"/>
    </location>
</feature>
<evidence type="ECO:0000256" key="5">
    <source>
        <dbReference type="ARBA" id="ARBA00022840"/>
    </source>
</evidence>
<dbReference type="GeneID" id="94837864"/>
<evidence type="ECO:0000259" key="9">
    <source>
        <dbReference type="PROSITE" id="PS50893"/>
    </source>
</evidence>
<dbReference type="OrthoDB" id="422637at2759"/>
<dbReference type="GO" id="GO:0006635">
    <property type="term" value="P:fatty acid beta-oxidation"/>
    <property type="evidence" value="ECO:0007669"/>
    <property type="project" value="TreeGrafter"/>
</dbReference>
<keyword evidence="7 8" id="KW-0472">Membrane</keyword>
<accession>A0A1J4KFP1</accession>
<dbReference type="InterPro" id="IPR050835">
    <property type="entry name" value="ABC_transporter_sub-D"/>
</dbReference>
<dbReference type="EMBL" id="MLAK01000676">
    <property type="protein sequence ID" value="OHT08165.1"/>
    <property type="molecule type" value="Genomic_DNA"/>
</dbReference>
<organism evidence="11 12">
    <name type="scientific">Tritrichomonas foetus</name>
    <dbReference type="NCBI Taxonomy" id="1144522"/>
    <lineage>
        <taxon>Eukaryota</taxon>
        <taxon>Metamonada</taxon>
        <taxon>Parabasalia</taxon>
        <taxon>Tritrichomonadida</taxon>
        <taxon>Tritrichomonadidae</taxon>
        <taxon>Tritrichomonas</taxon>
    </lineage>
</organism>
<dbReference type="SUPFAM" id="SSF52540">
    <property type="entry name" value="P-loop containing nucleoside triphosphate hydrolases"/>
    <property type="match status" value="1"/>
</dbReference>
<dbReference type="Gene3D" id="1.20.1560.10">
    <property type="entry name" value="ABC transporter type 1, transmembrane domain"/>
    <property type="match status" value="1"/>
</dbReference>
<dbReference type="Proteomes" id="UP000179807">
    <property type="component" value="Unassembled WGS sequence"/>
</dbReference>
<feature type="domain" description="ABC transmembrane type-1" evidence="10">
    <location>
        <begin position="41"/>
        <end position="329"/>
    </location>
</feature>
<dbReference type="GO" id="GO:0007031">
    <property type="term" value="P:peroxisome organization"/>
    <property type="evidence" value="ECO:0007669"/>
    <property type="project" value="TreeGrafter"/>
</dbReference>
<proteinExistence type="inferred from homology"/>
<dbReference type="PANTHER" id="PTHR11384:SF59">
    <property type="entry name" value="LYSOSOMAL COBALAMIN TRANSPORTER ABCD4"/>
    <property type="match status" value="1"/>
</dbReference>
<dbReference type="Pfam" id="PF00005">
    <property type="entry name" value="ABC_tran"/>
    <property type="match status" value="1"/>
</dbReference>
<dbReference type="GO" id="GO:0005524">
    <property type="term" value="F:ATP binding"/>
    <property type="evidence" value="ECO:0007669"/>
    <property type="project" value="UniProtKB-KW"/>
</dbReference>
<sequence>MLESLPCNDPLLEPLPVKQQIVRIIDAFRVFNCSTTWFSLFIITILTGAAIGELILTNNIGIFPSQMYTFIMSQDRNEFRLAIFKFIGMIIGMALVIAIKLYLCDRLAILYRKKLGLDIHNFYMKENTFYELLLYDTDIDNPDSRIAQDVYDYTTNLFKIISKIIQTPAIIIWYSIQSWMLLNGITVLICFSFALISTIVSRLVISKVVSKTYLYQAKNADFRLGHVELKENAETICLSDAVETEYRVLSDRLASVLDVQKSLANFTFPVNLFSNAFAYYGGAIVYVCIFVYLLNHMQDASSLELSAFASKSGFFIIMLISGFTNVFNMMSDISKLCGYATRIIEMKDIITEHKTQVQSGRIDKFIGMTNVDVKRPTGDLLIQNLSFQVFPGDSLFITGPSGSGKSSIFRVLGKIWPAFNGEIILPVANPNNLIILTQKSYIPPGTLDESLTFPIDPQNIPKQQILDVATFLEIEHLFNRNEKTWQEGLSPGEKQRIALARVFINKPTFALLDEATSAIPHQSEDKIYQKLKDLGISIITIAHNKNLRNYHKSSLVIDGIGGYRLYDNDEQ</sequence>
<dbReference type="GO" id="GO:0042760">
    <property type="term" value="P:very long-chain fatty acid catabolic process"/>
    <property type="evidence" value="ECO:0007669"/>
    <property type="project" value="TreeGrafter"/>
</dbReference>
<feature type="domain" description="ABC transporter" evidence="9">
    <location>
        <begin position="366"/>
        <end position="571"/>
    </location>
</feature>
<dbReference type="RefSeq" id="XP_068361301.1">
    <property type="nucleotide sequence ID" value="XM_068503160.1"/>
</dbReference>
<feature type="transmembrane region" description="Helical" evidence="8">
    <location>
        <begin position="277"/>
        <end position="295"/>
    </location>
</feature>
<dbReference type="PROSITE" id="PS50929">
    <property type="entry name" value="ABC_TM1F"/>
    <property type="match status" value="1"/>
</dbReference>
<feature type="transmembrane region" description="Helical" evidence="8">
    <location>
        <begin position="307"/>
        <end position="327"/>
    </location>
</feature>
<dbReference type="AlphaFoldDB" id="A0A1J4KFP1"/>
<dbReference type="GO" id="GO:0005778">
    <property type="term" value="C:peroxisomal membrane"/>
    <property type="evidence" value="ECO:0007669"/>
    <property type="project" value="TreeGrafter"/>
</dbReference>
<keyword evidence="12" id="KW-1185">Reference proteome</keyword>
<evidence type="ECO:0000259" key="10">
    <source>
        <dbReference type="PROSITE" id="PS50929"/>
    </source>
</evidence>
<dbReference type="InterPro" id="IPR027417">
    <property type="entry name" value="P-loop_NTPase"/>
</dbReference>
<feature type="transmembrane region" description="Helical" evidence="8">
    <location>
        <begin position="82"/>
        <end position="103"/>
    </location>
</feature>
<dbReference type="InterPro" id="IPR036640">
    <property type="entry name" value="ABC1_TM_sf"/>
</dbReference>
<keyword evidence="6 8" id="KW-1133">Transmembrane helix</keyword>
<evidence type="ECO:0000256" key="6">
    <source>
        <dbReference type="ARBA" id="ARBA00022989"/>
    </source>
</evidence>
<keyword evidence="5 11" id="KW-0067">ATP-binding</keyword>
<dbReference type="Gene3D" id="3.40.50.300">
    <property type="entry name" value="P-loop containing nucleotide triphosphate hydrolases"/>
    <property type="match status" value="1"/>
</dbReference>
<dbReference type="CDD" id="cd03223">
    <property type="entry name" value="ABCD_peroxisomal_ALDP"/>
    <property type="match status" value="1"/>
</dbReference>
<dbReference type="InterPro" id="IPR003439">
    <property type="entry name" value="ABC_transporter-like_ATP-bd"/>
</dbReference>
<protein>
    <submittedName>
        <fullName evidence="11">ATP-binding cassette sub-family D member 4</fullName>
    </submittedName>
</protein>
<evidence type="ECO:0000256" key="7">
    <source>
        <dbReference type="ARBA" id="ARBA00023136"/>
    </source>
</evidence>
<evidence type="ECO:0000256" key="8">
    <source>
        <dbReference type="SAM" id="Phobius"/>
    </source>
</evidence>
<dbReference type="PANTHER" id="PTHR11384">
    <property type="entry name" value="ATP-BINDING CASSETTE, SUB-FAMILY D MEMBER"/>
    <property type="match status" value="1"/>
</dbReference>
<dbReference type="GO" id="GO:0140359">
    <property type="term" value="F:ABC-type transporter activity"/>
    <property type="evidence" value="ECO:0007669"/>
    <property type="project" value="InterPro"/>
</dbReference>
<keyword evidence="3 8" id="KW-0812">Transmembrane</keyword>
<evidence type="ECO:0000256" key="2">
    <source>
        <dbReference type="ARBA" id="ARBA00022448"/>
    </source>
</evidence>
<dbReference type="InterPro" id="IPR003593">
    <property type="entry name" value="AAA+_ATPase"/>
</dbReference>
<dbReference type="VEuPathDB" id="TrichDB:TRFO_23452"/>
<comment type="caution">
    <text evidence="11">The sequence shown here is derived from an EMBL/GenBank/DDBJ whole genome shotgun (WGS) entry which is preliminary data.</text>
</comment>
<dbReference type="Pfam" id="PF06472">
    <property type="entry name" value="ABC_membrane_2"/>
    <property type="match status" value="1"/>
</dbReference>
<evidence type="ECO:0000256" key="3">
    <source>
        <dbReference type="ARBA" id="ARBA00022692"/>
    </source>
</evidence>
<dbReference type="PROSITE" id="PS00211">
    <property type="entry name" value="ABC_TRANSPORTER_1"/>
    <property type="match status" value="1"/>
</dbReference>
<dbReference type="InterPro" id="IPR011527">
    <property type="entry name" value="ABC1_TM_dom"/>
</dbReference>
<evidence type="ECO:0000313" key="11">
    <source>
        <dbReference type="EMBL" id="OHT08165.1"/>
    </source>
</evidence>
<dbReference type="PROSITE" id="PS50893">
    <property type="entry name" value="ABC_TRANSPORTER_2"/>
    <property type="match status" value="1"/>
</dbReference>
<keyword evidence="2" id="KW-0813">Transport</keyword>
<feature type="transmembrane region" description="Helical" evidence="8">
    <location>
        <begin position="37"/>
        <end position="62"/>
    </location>
</feature>
<dbReference type="GO" id="GO:0016887">
    <property type="term" value="F:ATP hydrolysis activity"/>
    <property type="evidence" value="ECO:0007669"/>
    <property type="project" value="InterPro"/>
</dbReference>
<comment type="similarity">
    <text evidence="1">Belongs to the ABC transporter superfamily. ABCD family. Peroxisomal fatty acyl CoA transporter (TC 3.A.1.203) subfamily.</text>
</comment>
<dbReference type="GO" id="GO:0015910">
    <property type="term" value="P:long-chain fatty acid import into peroxisome"/>
    <property type="evidence" value="ECO:0007669"/>
    <property type="project" value="TreeGrafter"/>
</dbReference>
<dbReference type="InterPro" id="IPR017871">
    <property type="entry name" value="ABC_transporter-like_CS"/>
</dbReference>
<reference evidence="11" key="1">
    <citation type="submission" date="2016-10" db="EMBL/GenBank/DDBJ databases">
        <authorList>
            <person name="Benchimol M."/>
            <person name="Almeida L.G."/>
            <person name="Vasconcelos A.T."/>
            <person name="Perreira-Neves A."/>
            <person name="Rosa I.A."/>
            <person name="Tasca T."/>
            <person name="Bogo M.R."/>
            <person name="de Souza W."/>
        </authorList>
    </citation>
    <scope>NUCLEOTIDE SEQUENCE [LARGE SCALE GENOMIC DNA]</scope>
    <source>
        <strain evidence="11">K</strain>
    </source>
</reference>
<keyword evidence="4" id="KW-0547">Nucleotide-binding</keyword>
<name>A0A1J4KFP1_9EUKA</name>
<evidence type="ECO:0000256" key="4">
    <source>
        <dbReference type="ARBA" id="ARBA00022741"/>
    </source>
</evidence>
<evidence type="ECO:0000256" key="1">
    <source>
        <dbReference type="ARBA" id="ARBA00008575"/>
    </source>
</evidence>
<gene>
    <name evidence="11" type="primary">Abcd4</name>
    <name evidence="11" type="ORF">TRFO_23452</name>
</gene>
<dbReference type="GO" id="GO:0005324">
    <property type="term" value="F:long-chain fatty acid transmembrane transporter activity"/>
    <property type="evidence" value="ECO:0007669"/>
    <property type="project" value="TreeGrafter"/>
</dbReference>
<dbReference type="SMART" id="SM00382">
    <property type="entry name" value="AAA"/>
    <property type="match status" value="1"/>
</dbReference>
<dbReference type="SUPFAM" id="SSF90123">
    <property type="entry name" value="ABC transporter transmembrane region"/>
    <property type="match status" value="1"/>
</dbReference>